<dbReference type="GO" id="GO:0003882">
    <property type="term" value="F:CDP-diacylglycerol-serine O-phosphatidyltransferase activity"/>
    <property type="evidence" value="ECO:0007669"/>
    <property type="project" value="UniProtKB-EC"/>
</dbReference>
<dbReference type="KEGG" id="tsn:W908_03575"/>
<dbReference type="InterPro" id="IPR048254">
    <property type="entry name" value="CDP_ALCOHOL_P_TRANSF_CS"/>
</dbReference>
<dbReference type="RefSeq" id="WP_053819960.1">
    <property type="nucleotide sequence ID" value="NZ_CP006911.1"/>
</dbReference>
<dbReference type="NCBIfam" id="TIGR00473">
    <property type="entry name" value="pssA"/>
    <property type="match status" value="1"/>
</dbReference>
<name>A0A0M4LD14_9GAMM</name>
<evidence type="ECO:0000256" key="16">
    <source>
        <dbReference type="SAM" id="Phobius"/>
    </source>
</evidence>
<evidence type="ECO:0000313" key="17">
    <source>
        <dbReference type="EMBL" id="ALE01732.1"/>
    </source>
</evidence>
<dbReference type="OrthoDB" id="9777147at2"/>
<feature type="transmembrane region" description="Helical" evidence="16">
    <location>
        <begin position="197"/>
        <end position="214"/>
    </location>
</feature>
<dbReference type="Proteomes" id="UP000068905">
    <property type="component" value="Chromosome"/>
</dbReference>
<feature type="transmembrane region" description="Helical" evidence="16">
    <location>
        <begin position="130"/>
        <end position="152"/>
    </location>
</feature>
<dbReference type="Pfam" id="PF01066">
    <property type="entry name" value="CDP-OH_P_transf"/>
    <property type="match status" value="1"/>
</dbReference>
<dbReference type="EC" id="2.7.8.8" evidence="4"/>
<keyword evidence="13" id="KW-1208">Phospholipid metabolism</keyword>
<keyword evidence="12" id="KW-0594">Phospholipid biosynthesis</keyword>
<dbReference type="Gene3D" id="1.20.120.1760">
    <property type="match status" value="1"/>
</dbReference>
<dbReference type="EMBL" id="CP006911">
    <property type="protein sequence ID" value="ALE01732.1"/>
    <property type="molecule type" value="Genomic_DNA"/>
</dbReference>
<evidence type="ECO:0000256" key="15">
    <source>
        <dbReference type="RuleBase" id="RU003750"/>
    </source>
</evidence>
<dbReference type="GO" id="GO:0016020">
    <property type="term" value="C:membrane"/>
    <property type="evidence" value="ECO:0007669"/>
    <property type="project" value="InterPro"/>
</dbReference>
<evidence type="ECO:0000313" key="18">
    <source>
        <dbReference type="Proteomes" id="UP000068905"/>
    </source>
</evidence>
<feature type="transmembrane region" description="Helical" evidence="16">
    <location>
        <begin position="220"/>
        <end position="240"/>
    </location>
</feature>
<evidence type="ECO:0000256" key="14">
    <source>
        <dbReference type="ARBA" id="ARBA00032361"/>
    </source>
</evidence>
<keyword evidence="9 16" id="KW-1133">Transmembrane helix</keyword>
<evidence type="ECO:0000256" key="3">
    <source>
        <dbReference type="ARBA" id="ARBA00010441"/>
    </source>
</evidence>
<proteinExistence type="inferred from homology"/>
<dbReference type="InterPro" id="IPR043130">
    <property type="entry name" value="CDP-OH_PTrfase_TM_dom"/>
</dbReference>
<dbReference type="PANTHER" id="PTHR14269">
    <property type="entry name" value="CDP-DIACYLGLYCEROL--GLYCEROL-3-PHOSPHATE 3-PHOSPHATIDYLTRANSFERASE-RELATED"/>
    <property type="match status" value="1"/>
</dbReference>
<dbReference type="InterPro" id="IPR050324">
    <property type="entry name" value="CDP-alcohol_PTase-I"/>
</dbReference>
<keyword evidence="7 15" id="KW-0808">Transferase</keyword>
<comment type="subcellular location">
    <subcellularLocation>
        <location evidence="2">Endomembrane system</location>
        <topology evidence="2">Multi-pass membrane protein</topology>
    </subcellularLocation>
</comment>
<keyword evidence="18" id="KW-1185">Reference proteome</keyword>
<evidence type="ECO:0000256" key="1">
    <source>
        <dbReference type="ARBA" id="ARBA00000287"/>
    </source>
</evidence>
<dbReference type="AlphaFoldDB" id="A0A0M4LD14"/>
<keyword evidence="11 16" id="KW-0472">Membrane</keyword>
<evidence type="ECO:0000256" key="11">
    <source>
        <dbReference type="ARBA" id="ARBA00023136"/>
    </source>
</evidence>
<evidence type="ECO:0000256" key="10">
    <source>
        <dbReference type="ARBA" id="ARBA00023098"/>
    </source>
</evidence>
<dbReference type="GO" id="GO:0008654">
    <property type="term" value="P:phospholipid biosynthetic process"/>
    <property type="evidence" value="ECO:0007669"/>
    <property type="project" value="UniProtKB-KW"/>
</dbReference>
<comment type="catalytic activity">
    <reaction evidence="1">
        <text>a CDP-1,2-diacyl-sn-glycerol + L-serine = a 1,2-diacyl-sn-glycero-3-phospho-L-serine + CMP + H(+)</text>
        <dbReference type="Rhea" id="RHEA:16913"/>
        <dbReference type="ChEBI" id="CHEBI:15378"/>
        <dbReference type="ChEBI" id="CHEBI:33384"/>
        <dbReference type="ChEBI" id="CHEBI:57262"/>
        <dbReference type="ChEBI" id="CHEBI:58332"/>
        <dbReference type="ChEBI" id="CHEBI:60377"/>
        <dbReference type="EC" id="2.7.8.8"/>
    </reaction>
</comment>
<keyword evidence="10" id="KW-0443">Lipid metabolism</keyword>
<protein>
    <recommendedName>
        <fullName evidence="5">CDP-diacylglycerol--serine O-phosphatidyltransferase</fullName>
        <ecNumber evidence="4">2.7.8.8</ecNumber>
    </recommendedName>
    <alternativeName>
        <fullName evidence="14">Phosphatidylserine synthase</fullName>
    </alternativeName>
</protein>
<evidence type="ECO:0000256" key="2">
    <source>
        <dbReference type="ARBA" id="ARBA00004127"/>
    </source>
</evidence>
<dbReference type="GO" id="GO:0012505">
    <property type="term" value="C:endomembrane system"/>
    <property type="evidence" value="ECO:0007669"/>
    <property type="project" value="UniProtKB-SubCell"/>
</dbReference>
<keyword evidence="6" id="KW-0444">Lipid biosynthesis</keyword>
<evidence type="ECO:0000256" key="8">
    <source>
        <dbReference type="ARBA" id="ARBA00022692"/>
    </source>
</evidence>
<dbReference type="InterPro" id="IPR000462">
    <property type="entry name" value="CDP-OH_P_trans"/>
</dbReference>
<reference evidence="17 18" key="1">
    <citation type="journal article" date="2015" name="Genome Announc.">
        <title>Genome Sequence of 'Candidatus Thioglobus singularis' Strain PS1, a Mixotroph from the SUP05 Clade of Marine Gammaproteobacteria.</title>
        <authorList>
            <person name="Marshall K.T."/>
            <person name="Morris R.M."/>
        </authorList>
    </citation>
    <scope>NUCLEOTIDE SEQUENCE [LARGE SCALE GENOMIC DNA]</scope>
    <source>
        <strain evidence="17 18">PS1</strain>
    </source>
</reference>
<evidence type="ECO:0000256" key="7">
    <source>
        <dbReference type="ARBA" id="ARBA00022679"/>
    </source>
</evidence>
<dbReference type="PATRIC" id="fig|1125411.7.peg.697"/>
<gene>
    <name evidence="17" type="ORF">W908_03575</name>
</gene>
<evidence type="ECO:0000256" key="12">
    <source>
        <dbReference type="ARBA" id="ARBA00023209"/>
    </source>
</evidence>
<organism evidence="17 18">
    <name type="scientific">Candidatus Pseudothioglobus singularis PS1</name>
    <dbReference type="NCBI Taxonomy" id="1125411"/>
    <lineage>
        <taxon>Bacteria</taxon>
        <taxon>Pseudomonadati</taxon>
        <taxon>Pseudomonadota</taxon>
        <taxon>Gammaproteobacteria</taxon>
        <taxon>Candidatus Pseudothioglobaceae</taxon>
        <taxon>Candidatus Pseudothioglobus</taxon>
    </lineage>
</organism>
<keyword evidence="8 16" id="KW-0812">Transmembrane</keyword>
<evidence type="ECO:0000256" key="6">
    <source>
        <dbReference type="ARBA" id="ARBA00022516"/>
    </source>
</evidence>
<sequence>MTEKISSKRGIYLLPSVLTTFGMFAGFYSIISSINGEFTIAAISIMIAMMWDTLDGRVARLTNTQSAFGAEYDSLADLVSFGLAPALLVYEWSLYELGRFGWLAAFVYLACAALRLARFNTQVGIADKRFFQGLPSPAAAGVIASMIWLKIWTFASFDSEVISLGYYLGAGITILCGILMVSNVRYYSFKELDSKKASFRFLLLIVLSLIILMYKPNIILFTGFFLYLLSGPFITITGLNKRRIEKKQSKPS</sequence>
<feature type="transmembrane region" description="Helical" evidence="16">
    <location>
        <begin position="100"/>
        <end position="118"/>
    </location>
</feature>
<feature type="transmembrane region" description="Helical" evidence="16">
    <location>
        <begin position="164"/>
        <end position="185"/>
    </location>
</feature>
<dbReference type="PROSITE" id="PS00379">
    <property type="entry name" value="CDP_ALCOHOL_P_TRANSF"/>
    <property type="match status" value="1"/>
</dbReference>
<dbReference type="STRING" id="1125411.W908_03575"/>
<evidence type="ECO:0000256" key="9">
    <source>
        <dbReference type="ARBA" id="ARBA00022989"/>
    </source>
</evidence>
<comment type="similarity">
    <text evidence="3 15">Belongs to the CDP-alcohol phosphatidyltransferase class-I family.</text>
</comment>
<evidence type="ECO:0000256" key="13">
    <source>
        <dbReference type="ARBA" id="ARBA00023264"/>
    </source>
</evidence>
<dbReference type="InterPro" id="IPR004533">
    <property type="entry name" value="CDP-diaglyc--ser_O-PTrfase"/>
</dbReference>
<evidence type="ECO:0000256" key="5">
    <source>
        <dbReference type="ARBA" id="ARBA00017171"/>
    </source>
</evidence>
<evidence type="ECO:0000256" key="4">
    <source>
        <dbReference type="ARBA" id="ARBA00013174"/>
    </source>
</evidence>
<dbReference type="PANTHER" id="PTHR14269:SF61">
    <property type="entry name" value="CDP-DIACYLGLYCEROL--SERINE O-PHOSPHATIDYLTRANSFERASE"/>
    <property type="match status" value="1"/>
</dbReference>
<feature type="transmembrane region" description="Helical" evidence="16">
    <location>
        <begin position="12"/>
        <end position="31"/>
    </location>
</feature>
<accession>A0A0M4LD14</accession>